<gene>
    <name evidence="2" type="ORF">EAG_08711</name>
</gene>
<name>E2A821_CAMFO</name>
<sequence>MIDANLDENKPKKTAVSRMHDKQQIFRNVRSELTVDQAETVECNTRR</sequence>
<protein>
    <submittedName>
        <fullName evidence="2">Uncharacterized protein</fullName>
    </submittedName>
</protein>
<evidence type="ECO:0000313" key="2">
    <source>
        <dbReference type="EMBL" id="EFN70416.1"/>
    </source>
</evidence>
<proteinExistence type="predicted"/>
<feature type="region of interest" description="Disordered" evidence="1">
    <location>
        <begin position="1"/>
        <end position="20"/>
    </location>
</feature>
<evidence type="ECO:0000256" key="1">
    <source>
        <dbReference type="SAM" id="MobiDB-lite"/>
    </source>
</evidence>
<accession>E2A821</accession>
<keyword evidence="3" id="KW-1185">Reference proteome</keyword>
<dbReference type="AlphaFoldDB" id="E2A821"/>
<organism evidence="3">
    <name type="scientific">Camponotus floridanus</name>
    <name type="common">Florida carpenter ant</name>
    <dbReference type="NCBI Taxonomy" id="104421"/>
    <lineage>
        <taxon>Eukaryota</taxon>
        <taxon>Metazoa</taxon>
        <taxon>Ecdysozoa</taxon>
        <taxon>Arthropoda</taxon>
        <taxon>Hexapoda</taxon>
        <taxon>Insecta</taxon>
        <taxon>Pterygota</taxon>
        <taxon>Neoptera</taxon>
        <taxon>Endopterygota</taxon>
        <taxon>Hymenoptera</taxon>
        <taxon>Apocrita</taxon>
        <taxon>Aculeata</taxon>
        <taxon>Formicoidea</taxon>
        <taxon>Formicidae</taxon>
        <taxon>Formicinae</taxon>
        <taxon>Camponotus</taxon>
    </lineage>
</organism>
<evidence type="ECO:0000313" key="3">
    <source>
        <dbReference type="Proteomes" id="UP000000311"/>
    </source>
</evidence>
<dbReference type="Proteomes" id="UP000000311">
    <property type="component" value="Unassembled WGS sequence"/>
</dbReference>
<reference evidence="2 3" key="1">
    <citation type="journal article" date="2010" name="Science">
        <title>Genomic comparison of the ants Camponotus floridanus and Harpegnathos saltator.</title>
        <authorList>
            <person name="Bonasio R."/>
            <person name="Zhang G."/>
            <person name="Ye C."/>
            <person name="Mutti N.S."/>
            <person name="Fang X."/>
            <person name="Qin N."/>
            <person name="Donahue G."/>
            <person name="Yang P."/>
            <person name="Li Q."/>
            <person name="Li C."/>
            <person name="Zhang P."/>
            <person name="Huang Z."/>
            <person name="Berger S.L."/>
            <person name="Reinberg D."/>
            <person name="Wang J."/>
            <person name="Liebig J."/>
        </authorList>
    </citation>
    <scope>NUCLEOTIDE SEQUENCE [LARGE SCALE GENOMIC DNA]</scope>
    <source>
        <strain evidence="3">C129</strain>
    </source>
</reference>
<dbReference type="OrthoDB" id="24581at2759"/>
<dbReference type="InParanoid" id="E2A821"/>
<dbReference type="EMBL" id="GL437468">
    <property type="protein sequence ID" value="EFN70416.1"/>
    <property type="molecule type" value="Genomic_DNA"/>
</dbReference>